<dbReference type="InterPro" id="IPR035965">
    <property type="entry name" value="PAS-like_dom_sf"/>
</dbReference>
<gene>
    <name evidence="2" type="ORF">F6X51_12850</name>
</gene>
<dbReference type="RefSeq" id="WP_150964056.1">
    <property type="nucleotide sequence ID" value="NZ_VZZJ01000009.1"/>
</dbReference>
<reference evidence="2 3" key="1">
    <citation type="submission" date="2019-09" db="EMBL/GenBank/DDBJ databases">
        <title>YIM 132548 draft genome.</title>
        <authorList>
            <person name="Jiang L."/>
        </authorList>
    </citation>
    <scope>NUCLEOTIDE SEQUENCE [LARGE SCALE GENOMIC DNA]</scope>
    <source>
        <strain evidence="2 3">YIM 132548</strain>
    </source>
</reference>
<dbReference type="CDD" id="cd00130">
    <property type="entry name" value="PAS"/>
    <property type="match status" value="1"/>
</dbReference>
<protein>
    <submittedName>
        <fullName evidence="2">PAS domain-containing protein</fullName>
    </submittedName>
</protein>
<dbReference type="AlphaFoldDB" id="A0A6N6MPE8"/>
<dbReference type="Gene3D" id="3.30.450.20">
    <property type="entry name" value="PAS domain"/>
    <property type="match status" value="1"/>
</dbReference>
<evidence type="ECO:0000313" key="2">
    <source>
        <dbReference type="EMBL" id="KAB1073225.1"/>
    </source>
</evidence>
<sequence length="191" mass="20299">MPLAQPTPTLLSALEASGSLGTWETDLASGTVYPSRRFAEFLGLNAHRAAGGVPLGAVLNSVHEADRERVGALVHEAHRTAGRFEAEFRTLGRGGATHWVAARGQIGPDARGRGLRCRGIVVDLTGTRQPASGHADAQTRVLNQLAETVMAARRMADTLDVSVLHTLLDLLLFEVGRELTKAVRATEGGLH</sequence>
<dbReference type="EMBL" id="VZZJ01000009">
    <property type="protein sequence ID" value="KAB1073225.1"/>
    <property type="molecule type" value="Genomic_DNA"/>
</dbReference>
<evidence type="ECO:0000313" key="3">
    <source>
        <dbReference type="Proteomes" id="UP000441523"/>
    </source>
</evidence>
<dbReference type="Pfam" id="PF08447">
    <property type="entry name" value="PAS_3"/>
    <property type="match status" value="1"/>
</dbReference>
<dbReference type="InterPro" id="IPR013655">
    <property type="entry name" value="PAS_fold_3"/>
</dbReference>
<name>A0A6N6MPE8_9HYPH</name>
<feature type="domain" description="PAS fold-3" evidence="1">
    <location>
        <begin position="32"/>
        <end position="120"/>
    </location>
</feature>
<dbReference type="InterPro" id="IPR000014">
    <property type="entry name" value="PAS"/>
</dbReference>
<organism evidence="2 3">
    <name type="scientific">Methylobacterium planeticum</name>
    <dbReference type="NCBI Taxonomy" id="2615211"/>
    <lineage>
        <taxon>Bacteria</taxon>
        <taxon>Pseudomonadati</taxon>
        <taxon>Pseudomonadota</taxon>
        <taxon>Alphaproteobacteria</taxon>
        <taxon>Hyphomicrobiales</taxon>
        <taxon>Methylobacteriaceae</taxon>
        <taxon>Methylobacterium</taxon>
    </lineage>
</organism>
<dbReference type="SUPFAM" id="SSF55785">
    <property type="entry name" value="PYP-like sensor domain (PAS domain)"/>
    <property type="match status" value="1"/>
</dbReference>
<accession>A0A6N6MPE8</accession>
<keyword evidence="3" id="KW-1185">Reference proteome</keyword>
<proteinExistence type="predicted"/>
<comment type="caution">
    <text evidence="2">The sequence shown here is derived from an EMBL/GenBank/DDBJ whole genome shotgun (WGS) entry which is preliminary data.</text>
</comment>
<dbReference type="Proteomes" id="UP000441523">
    <property type="component" value="Unassembled WGS sequence"/>
</dbReference>
<evidence type="ECO:0000259" key="1">
    <source>
        <dbReference type="Pfam" id="PF08447"/>
    </source>
</evidence>